<dbReference type="RefSeq" id="WP_002636505.1">
    <property type="nucleotide sequence ID" value="NZ_CP012109.1"/>
</dbReference>
<dbReference type="KEGG" id="mym:A176_002847"/>
<keyword evidence="1" id="KW-0479">Metal-binding</keyword>
<gene>
    <name evidence="2" type="ORF">A176_002847</name>
</gene>
<dbReference type="Pfam" id="PF05147">
    <property type="entry name" value="LANC_like"/>
    <property type="match status" value="1"/>
</dbReference>
<evidence type="ECO:0000256" key="1">
    <source>
        <dbReference type="PIRSR" id="PIRSR607822-1"/>
    </source>
</evidence>
<reference evidence="2 3" key="1">
    <citation type="journal article" date="2016" name="PLoS ONE">
        <title>Complete Genome Sequence and Comparative Genomics of a Novel Myxobacterium Myxococcus hansupus.</title>
        <authorList>
            <person name="Sharma G."/>
            <person name="Narwani T."/>
            <person name="Subramanian S."/>
        </authorList>
    </citation>
    <scope>NUCLEOTIDE SEQUENCE [LARGE SCALE GENOMIC DNA]</scope>
    <source>
        <strain evidence="3">mixupus</strain>
    </source>
</reference>
<name>A0A0H4WX56_9BACT</name>
<dbReference type="PATRIC" id="fig|1297742.4.peg.2875"/>
<feature type="binding site" evidence="1">
    <location>
        <position position="292"/>
    </location>
    <ligand>
        <name>Zn(2+)</name>
        <dbReference type="ChEBI" id="CHEBI:29105"/>
    </ligand>
</feature>
<dbReference type="SUPFAM" id="SSF158745">
    <property type="entry name" value="LanC-like"/>
    <property type="match status" value="1"/>
</dbReference>
<organism evidence="2 3">
    <name type="scientific">Pseudomyxococcus hansupus</name>
    <dbReference type="NCBI Taxonomy" id="1297742"/>
    <lineage>
        <taxon>Bacteria</taxon>
        <taxon>Pseudomonadati</taxon>
        <taxon>Myxococcota</taxon>
        <taxon>Myxococcia</taxon>
        <taxon>Myxococcales</taxon>
        <taxon>Cystobacterineae</taxon>
        <taxon>Myxococcaceae</taxon>
        <taxon>Pseudomyxococcus</taxon>
    </lineage>
</organism>
<dbReference type="OrthoDB" id="9148343at2"/>
<dbReference type="EMBL" id="CP012109">
    <property type="protein sequence ID" value="AKQ65935.1"/>
    <property type="molecule type" value="Genomic_DNA"/>
</dbReference>
<evidence type="ECO:0000313" key="3">
    <source>
        <dbReference type="Proteomes" id="UP000009026"/>
    </source>
</evidence>
<dbReference type="InterPro" id="IPR012341">
    <property type="entry name" value="6hp_glycosidase-like_sf"/>
</dbReference>
<dbReference type="InterPro" id="IPR007822">
    <property type="entry name" value="LANC-like"/>
</dbReference>
<dbReference type="PRINTS" id="PR01950">
    <property type="entry name" value="LANCSUPER"/>
</dbReference>
<accession>A0A0H4WX56</accession>
<evidence type="ECO:0000313" key="2">
    <source>
        <dbReference type="EMBL" id="AKQ65935.1"/>
    </source>
</evidence>
<dbReference type="GO" id="GO:0046872">
    <property type="term" value="F:metal ion binding"/>
    <property type="evidence" value="ECO:0007669"/>
    <property type="project" value="UniProtKB-KW"/>
</dbReference>
<sequence length="421" mass="45055">MSPDEAAHRQQRGCRPPEDFRETAETLGQALLKMAARAKDGSVYWRGPAERAGQLVWTPLPTTMFAGSLGVALFLAGLARVTGDAAYGELSRETLRPLQREVEQLVTDTERAARVQLDLGGLSGLGSMIYGLVRAGDLLDEPSFHETAHQISGLVTAERIANDEALDVMLGCAGTLLALLALHERRPSANAQGRTPLELAILCGQRLLDRRVDVAEGFRAWAHAGASPMGGFCHGTAGIEYALLRLHASTGTPAFLTAAVEAMENERRLFDAARRDWSYLHAEEPRFLNSWCKGAPGLLIARCGGLTVFDTAEVRAELPLAIARTASAELSLVDDVCCGNFGRVDALLFAGARLSDPGTQAAAHQLASEALDRAEGRRGFVFASKFQGALDPRFFPGISGVGYTLLRLAAPEALPSILALE</sequence>
<protein>
    <submittedName>
        <fullName evidence="2">Lanthionine biosynthesis protein LanM</fullName>
    </submittedName>
</protein>
<proteinExistence type="predicted"/>
<dbReference type="eggNOG" id="COG4403">
    <property type="taxonomic scope" value="Bacteria"/>
</dbReference>
<dbReference type="Proteomes" id="UP000009026">
    <property type="component" value="Chromosome"/>
</dbReference>
<dbReference type="SMART" id="SM01260">
    <property type="entry name" value="LANC_like"/>
    <property type="match status" value="1"/>
</dbReference>
<dbReference type="GO" id="GO:0005975">
    <property type="term" value="P:carbohydrate metabolic process"/>
    <property type="evidence" value="ECO:0007669"/>
    <property type="project" value="InterPro"/>
</dbReference>
<dbReference type="STRING" id="1297742.A176_002847"/>
<keyword evidence="1" id="KW-0862">Zinc</keyword>
<dbReference type="GO" id="GO:0031179">
    <property type="term" value="P:peptide modification"/>
    <property type="evidence" value="ECO:0007669"/>
    <property type="project" value="InterPro"/>
</dbReference>
<keyword evidence="3" id="KW-1185">Reference proteome</keyword>
<dbReference type="Gene3D" id="1.50.10.10">
    <property type="match status" value="1"/>
</dbReference>
<dbReference type="AlphaFoldDB" id="A0A0H4WX56"/>